<proteinExistence type="inferred from homology"/>
<evidence type="ECO:0000256" key="3">
    <source>
        <dbReference type="ARBA" id="ARBA00022705"/>
    </source>
</evidence>
<dbReference type="OrthoDB" id="10383830at2759"/>
<feature type="domain" description="ORC6 first cyclin-like" evidence="7">
    <location>
        <begin position="9"/>
        <end position="92"/>
    </location>
</feature>
<keyword evidence="5" id="KW-0539">Nucleus</keyword>
<sequence length="358" mass="40134">MDPALTATLTTLLPSLSTIPPELTRHATHLLLASKHTISLPARQEHARAYICAHIACVRLAPLLSLPEATNVHVPVTRRQYDALYKLFEEKLPAMKRQGEDKDRGTFLKRDVVDRVCDAMHVVEAGLVKDGIACLWGADGEKGSTVFVIRKGTSDDKRASLEWSVLGAVIFTVKFGDIIDHTYVPPEQNEQDQIREEIEDENGEQRPTLQPTSTTSTPRKSNSPKPRLLITKEHGIFKAKFLKLAFGRITPTVLDNAIVELQTACFGSLRAPKKPYTKLIQAWILDLRKVLDAQTKSGSLQLDGGGRAKGISGIGRMVRGSVIYLTKKRRREYDVWLEATKRRLDVLERQQKERQIDC</sequence>
<evidence type="ECO:0000259" key="7">
    <source>
        <dbReference type="Pfam" id="PF05460"/>
    </source>
</evidence>
<name>A0A1E3Q168_LIPST</name>
<keyword evidence="3" id="KW-0235">DNA replication</keyword>
<dbReference type="EMBL" id="KV454298">
    <property type="protein sequence ID" value="ODQ71350.1"/>
    <property type="molecule type" value="Genomic_DNA"/>
</dbReference>
<gene>
    <name evidence="8" type="ORF">LIPSTDRAFT_153846</name>
</gene>
<dbReference type="GO" id="GO:0005664">
    <property type="term" value="C:nuclear origin of replication recognition complex"/>
    <property type="evidence" value="ECO:0007669"/>
    <property type="project" value="InterPro"/>
</dbReference>
<comment type="similarity">
    <text evidence="2">Belongs to the ORC6 family.</text>
</comment>
<evidence type="ECO:0000313" key="8">
    <source>
        <dbReference type="EMBL" id="ODQ71350.1"/>
    </source>
</evidence>
<dbReference type="AlphaFoldDB" id="A0A1E3Q168"/>
<dbReference type="STRING" id="675824.A0A1E3Q168"/>
<dbReference type="Proteomes" id="UP000094385">
    <property type="component" value="Unassembled WGS sequence"/>
</dbReference>
<evidence type="ECO:0000256" key="2">
    <source>
        <dbReference type="ARBA" id="ARBA00010840"/>
    </source>
</evidence>
<organism evidence="8 9">
    <name type="scientific">Lipomyces starkeyi NRRL Y-11557</name>
    <dbReference type="NCBI Taxonomy" id="675824"/>
    <lineage>
        <taxon>Eukaryota</taxon>
        <taxon>Fungi</taxon>
        <taxon>Dikarya</taxon>
        <taxon>Ascomycota</taxon>
        <taxon>Saccharomycotina</taxon>
        <taxon>Lipomycetes</taxon>
        <taxon>Lipomycetales</taxon>
        <taxon>Lipomycetaceae</taxon>
        <taxon>Lipomyces</taxon>
    </lineage>
</organism>
<dbReference type="InterPro" id="IPR008721">
    <property type="entry name" value="ORC6_cyclin_first"/>
</dbReference>
<evidence type="ECO:0000256" key="5">
    <source>
        <dbReference type="ARBA" id="ARBA00023242"/>
    </source>
</evidence>
<accession>A0A1E3Q168</accession>
<evidence type="ECO:0000256" key="1">
    <source>
        <dbReference type="ARBA" id="ARBA00004123"/>
    </source>
</evidence>
<protein>
    <recommendedName>
        <fullName evidence="7">ORC6 first cyclin-like domain-containing protein</fullName>
    </recommendedName>
</protein>
<keyword evidence="4" id="KW-0238">DNA-binding</keyword>
<evidence type="ECO:0000256" key="4">
    <source>
        <dbReference type="ARBA" id="ARBA00023125"/>
    </source>
</evidence>
<dbReference type="Pfam" id="PF05460">
    <property type="entry name" value="ORC6"/>
    <property type="match status" value="1"/>
</dbReference>
<evidence type="ECO:0000313" key="9">
    <source>
        <dbReference type="Proteomes" id="UP000094385"/>
    </source>
</evidence>
<feature type="region of interest" description="Disordered" evidence="6">
    <location>
        <begin position="199"/>
        <end position="226"/>
    </location>
</feature>
<keyword evidence="9" id="KW-1185">Reference proteome</keyword>
<dbReference type="GO" id="GO:0003677">
    <property type="term" value="F:DNA binding"/>
    <property type="evidence" value="ECO:0007669"/>
    <property type="project" value="UniProtKB-KW"/>
</dbReference>
<feature type="compositionally biased region" description="Low complexity" evidence="6">
    <location>
        <begin position="205"/>
        <end position="219"/>
    </location>
</feature>
<dbReference type="GO" id="GO:0006260">
    <property type="term" value="P:DNA replication"/>
    <property type="evidence" value="ECO:0007669"/>
    <property type="project" value="UniProtKB-KW"/>
</dbReference>
<reference evidence="8 9" key="1">
    <citation type="journal article" date="2016" name="Proc. Natl. Acad. Sci. U.S.A.">
        <title>Comparative genomics of biotechnologically important yeasts.</title>
        <authorList>
            <person name="Riley R."/>
            <person name="Haridas S."/>
            <person name="Wolfe K.H."/>
            <person name="Lopes M.R."/>
            <person name="Hittinger C.T."/>
            <person name="Goeker M."/>
            <person name="Salamov A.A."/>
            <person name="Wisecaver J.H."/>
            <person name="Long T.M."/>
            <person name="Calvey C.H."/>
            <person name="Aerts A.L."/>
            <person name="Barry K.W."/>
            <person name="Choi C."/>
            <person name="Clum A."/>
            <person name="Coughlan A.Y."/>
            <person name="Deshpande S."/>
            <person name="Douglass A.P."/>
            <person name="Hanson S.J."/>
            <person name="Klenk H.-P."/>
            <person name="LaButti K.M."/>
            <person name="Lapidus A."/>
            <person name="Lindquist E.A."/>
            <person name="Lipzen A.M."/>
            <person name="Meier-Kolthoff J.P."/>
            <person name="Ohm R.A."/>
            <person name="Otillar R.P."/>
            <person name="Pangilinan J.L."/>
            <person name="Peng Y."/>
            <person name="Rokas A."/>
            <person name="Rosa C.A."/>
            <person name="Scheuner C."/>
            <person name="Sibirny A.A."/>
            <person name="Slot J.C."/>
            <person name="Stielow J.B."/>
            <person name="Sun H."/>
            <person name="Kurtzman C.P."/>
            <person name="Blackwell M."/>
            <person name="Grigoriev I.V."/>
            <person name="Jeffries T.W."/>
        </authorList>
    </citation>
    <scope>NUCLEOTIDE SEQUENCE [LARGE SCALE GENOMIC DNA]</scope>
    <source>
        <strain evidence="8 9">NRRL Y-11557</strain>
    </source>
</reference>
<evidence type="ECO:0000256" key="6">
    <source>
        <dbReference type="SAM" id="MobiDB-lite"/>
    </source>
</evidence>
<comment type="subcellular location">
    <subcellularLocation>
        <location evidence="1">Nucleus</location>
    </subcellularLocation>
</comment>